<proteinExistence type="inferred from homology"/>
<keyword evidence="13" id="KW-1185">Reference proteome</keyword>
<dbReference type="PANTHER" id="PTHR30558:SF7">
    <property type="entry name" value="TOL-PAL SYSTEM PROTEIN TOLR"/>
    <property type="match status" value="1"/>
</dbReference>
<evidence type="ECO:0000256" key="10">
    <source>
        <dbReference type="RuleBase" id="RU003879"/>
    </source>
</evidence>
<dbReference type="InterPro" id="IPR014168">
    <property type="entry name" value="Tol-Pal_TolR"/>
</dbReference>
<accession>A0ABV7MEF8</accession>
<evidence type="ECO:0000256" key="6">
    <source>
        <dbReference type="ARBA" id="ARBA00022692"/>
    </source>
</evidence>
<comment type="caution">
    <text evidence="12">The sequence shown here is derived from an EMBL/GenBank/DDBJ whole genome shotgun (WGS) entry which is preliminary data.</text>
</comment>
<dbReference type="Proteomes" id="UP001595607">
    <property type="component" value="Unassembled WGS sequence"/>
</dbReference>
<dbReference type="RefSeq" id="WP_189576238.1">
    <property type="nucleotide sequence ID" value="NZ_BMXU01000002.1"/>
</dbReference>
<dbReference type="EMBL" id="JBHRVA010000003">
    <property type="protein sequence ID" value="MFC3303566.1"/>
    <property type="molecule type" value="Genomic_DNA"/>
</dbReference>
<comment type="subcellular location">
    <subcellularLocation>
        <location evidence="1">Cell membrane</location>
        <topology evidence="1">Single-pass membrane protein</topology>
    </subcellularLocation>
    <subcellularLocation>
        <location evidence="10">Cell membrane</location>
        <topology evidence="10">Single-pass type II membrane protein</topology>
    </subcellularLocation>
</comment>
<dbReference type="NCBIfam" id="TIGR02801">
    <property type="entry name" value="tolR"/>
    <property type="match status" value="1"/>
</dbReference>
<keyword evidence="10" id="KW-0813">Transport</keyword>
<name>A0ABV7MEF8_9PROT</name>
<evidence type="ECO:0000256" key="1">
    <source>
        <dbReference type="ARBA" id="ARBA00004162"/>
    </source>
</evidence>
<evidence type="ECO:0000256" key="4">
    <source>
        <dbReference type="ARBA" id="ARBA00022519"/>
    </source>
</evidence>
<sequence length="149" mass="15721">MAGGLLPGGGGSGLGNGKLRRTAGTPMAEINVTPMVDVMLVLLIIFMVAAPLLTVGVEVELPETEAEALTEQVEPITISVTANGEIFVQETEVPYDELVTRLEAIAGTGYDGTIYLRADKRVLYDDVAKVMGRLKAAGYSKIGLVNDNL</sequence>
<dbReference type="Pfam" id="PF02472">
    <property type="entry name" value="ExbD"/>
    <property type="match status" value="1"/>
</dbReference>
<feature type="transmembrane region" description="Helical" evidence="11">
    <location>
        <begin position="38"/>
        <end position="57"/>
    </location>
</feature>
<evidence type="ECO:0000256" key="3">
    <source>
        <dbReference type="ARBA" id="ARBA00022475"/>
    </source>
</evidence>
<comment type="similarity">
    <text evidence="2 10">Belongs to the ExbD/TolR family.</text>
</comment>
<gene>
    <name evidence="12" type="primary">tolR</name>
    <name evidence="12" type="ORF">ACFONP_12580</name>
</gene>
<evidence type="ECO:0000256" key="11">
    <source>
        <dbReference type="SAM" id="Phobius"/>
    </source>
</evidence>
<evidence type="ECO:0000313" key="12">
    <source>
        <dbReference type="EMBL" id="MFC3303566.1"/>
    </source>
</evidence>
<keyword evidence="5" id="KW-0132">Cell division</keyword>
<protein>
    <submittedName>
        <fullName evidence="12">Protein TolR</fullName>
    </submittedName>
</protein>
<keyword evidence="6 10" id="KW-0812">Transmembrane</keyword>
<evidence type="ECO:0000256" key="7">
    <source>
        <dbReference type="ARBA" id="ARBA00022989"/>
    </source>
</evidence>
<dbReference type="Gene3D" id="3.30.420.270">
    <property type="match status" value="1"/>
</dbReference>
<reference evidence="13" key="1">
    <citation type="journal article" date="2019" name="Int. J. Syst. Evol. Microbiol.">
        <title>The Global Catalogue of Microorganisms (GCM) 10K type strain sequencing project: providing services to taxonomists for standard genome sequencing and annotation.</title>
        <authorList>
            <consortium name="The Broad Institute Genomics Platform"/>
            <consortium name="The Broad Institute Genome Sequencing Center for Infectious Disease"/>
            <person name="Wu L."/>
            <person name="Ma J."/>
        </authorList>
    </citation>
    <scope>NUCLEOTIDE SEQUENCE [LARGE SCALE GENOMIC DNA]</scope>
    <source>
        <strain evidence="13">KCTC 22245</strain>
    </source>
</reference>
<keyword evidence="9" id="KW-0131">Cell cycle</keyword>
<organism evidence="12 13">
    <name type="scientific">Parvularcula lutaonensis</name>
    <dbReference type="NCBI Taxonomy" id="491923"/>
    <lineage>
        <taxon>Bacteria</taxon>
        <taxon>Pseudomonadati</taxon>
        <taxon>Pseudomonadota</taxon>
        <taxon>Alphaproteobacteria</taxon>
        <taxon>Parvularculales</taxon>
        <taxon>Parvularculaceae</taxon>
        <taxon>Parvularcula</taxon>
    </lineage>
</organism>
<evidence type="ECO:0000256" key="8">
    <source>
        <dbReference type="ARBA" id="ARBA00023136"/>
    </source>
</evidence>
<dbReference type="InterPro" id="IPR003400">
    <property type="entry name" value="ExbD"/>
</dbReference>
<evidence type="ECO:0000256" key="2">
    <source>
        <dbReference type="ARBA" id="ARBA00005811"/>
    </source>
</evidence>
<evidence type="ECO:0000313" key="13">
    <source>
        <dbReference type="Proteomes" id="UP001595607"/>
    </source>
</evidence>
<keyword evidence="7 11" id="KW-1133">Transmembrane helix</keyword>
<keyword evidence="8 11" id="KW-0472">Membrane</keyword>
<evidence type="ECO:0000256" key="5">
    <source>
        <dbReference type="ARBA" id="ARBA00022618"/>
    </source>
</evidence>
<evidence type="ECO:0000256" key="9">
    <source>
        <dbReference type="ARBA" id="ARBA00023306"/>
    </source>
</evidence>
<keyword evidence="4" id="KW-0997">Cell inner membrane</keyword>
<dbReference type="PANTHER" id="PTHR30558">
    <property type="entry name" value="EXBD MEMBRANE COMPONENT OF PMF-DRIVEN MACROMOLECULE IMPORT SYSTEM"/>
    <property type="match status" value="1"/>
</dbReference>
<keyword evidence="3" id="KW-1003">Cell membrane</keyword>
<keyword evidence="10" id="KW-0653">Protein transport</keyword>